<dbReference type="CDD" id="cd01832">
    <property type="entry name" value="SGNH_hydrolase_like_1"/>
    <property type="match status" value="1"/>
</dbReference>
<sequence length="240" mass="25950">MTEASGSTTAAADRDLGAAPEQAYTEATDPDCISDEVAVDLLRAAPWRRIALVGDSTAHGAGDPSPGYREMYWAPRVIQVLRAAVGEVEFLNTGRINATTRQVLDEQLETALAFDPDLLYVACGGNDLWTDTPDYDAAEANLDRIFAAGKAIGARLATMTIADAVPEHIPQLRPFHERLDLLNQVIRRVATRHDAILIDLWWHPVGHRPTVMSADNIHFNISGHAVVAAEVIKALAAATP</sequence>
<dbReference type="Proteomes" id="UP000516173">
    <property type="component" value="Chromosome"/>
</dbReference>
<name>A0A7G1KQF8_9NOCA</name>
<keyword evidence="4" id="KW-1185">Reference proteome</keyword>
<feature type="compositionally biased region" description="Polar residues" evidence="1">
    <location>
        <begin position="1"/>
        <end position="10"/>
    </location>
</feature>
<evidence type="ECO:0000313" key="4">
    <source>
        <dbReference type="Proteomes" id="UP000516173"/>
    </source>
</evidence>
<evidence type="ECO:0000259" key="2">
    <source>
        <dbReference type="Pfam" id="PF13472"/>
    </source>
</evidence>
<dbReference type="Gene3D" id="3.40.50.1110">
    <property type="entry name" value="SGNH hydrolase"/>
    <property type="match status" value="1"/>
</dbReference>
<proteinExistence type="predicted"/>
<accession>A0A7G1KQF8</accession>
<feature type="region of interest" description="Disordered" evidence="1">
    <location>
        <begin position="1"/>
        <end position="29"/>
    </location>
</feature>
<evidence type="ECO:0000256" key="1">
    <source>
        <dbReference type="SAM" id="MobiDB-lite"/>
    </source>
</evidence>
<protein>
    <recommendedName>
        <fullName evidence="2">SGNH hydrolase-type esterase domain-containing protein</fullName>
    </recommendedName>
</protein>
<dbReference type="GeneID" id="80349024"/>
<dbReference type="InterPro" id="IPR053140">
    <property type="entry name" value="GDSL_Rv0518-like"/>
</dbReference>
<evidence type="ECO:0000313" key="3">
    <source>
        <dbReference type="EMBL" id="BCK56796.1"/>
    </source>
</evidence>
<dbReference type="InterPro" id="IPR013830">
    <property type="entry name" value="SGNH_hydro"/>
</dbReference>
<dbReference type="PANTHER" id="PTHR43784:SF2">
    <property type="entry name" value="GDSL-LIKE LIPASE_ACYLHYDROLASE, PUTATIVE (AFU_ORTHOLOGUE AFUA_2G00820)-RELATED"/>
    <property type="match status" value="1"/>
</dbReference>
<gene>
    <name evidence="3" type="ORF">NWFMUON74_45680</name>
</gene>
<feature type="domain" description="SGNH hydrolase-type esterase" evidence="2">
    <location>
        <begin position="53"/>
        <end position="226"/>
    </location>
</feature>
<dbReference type="EMBL" id="AP023396">
    <property type="protein sequence ID" value="BCK56796.1"/>
    <property type="molecule type" value="Genomic_DNA"/>
</dbReference>
<dbReference type="InterPro" id="IPR036514">
    <property type="entry name" value="SGNH_hydro_sf"/>
</dbReference>
<reference evidence="3 4" key="1">
    <citation type="submission" date="2020-08" db="EMBL/GenBank/DDBJ databases">
        <title>Genome Sequencing of Nocardia wallacei strain FMUON74 and assembly.</title>
        <authorList>
            <person name="Toyokawa M."/>
            <person name="Uesaka K."/>
        </authorList>
    </citation>
    <scope>NUCLEOTIDE SEQUENCE [LARGE SCALE GENOMIC DNA]</scope>
    <source>
        <strain evidence="3 4">FMUON74</strain>
    </source>
</reference>
<dbReference type="SUPFAM" id="SSF52266">
    <property type="entry name" value="SGNH hydrolase"/>
    <property type="match status" value="1"/>
</dbReference>
<organism evidence="3 4">
    <name type="scientific">Nocardia wallacei</name>
    <dbReference type="NCBI Taxonomy" id="480035"/>
    <lineage>
        <taxon>Bacteria</taxon>
        <taxon>Bacillati</taxon>
        <taxon>Actinomycetota</taxon>
        <taxon>Actinomycetes</taxon>
        <taxon>Mycobacteriales</taxon>
        <taxon>Nocardiaceae</taxon>
        <taxon>Nocardia</taxon>
    </lineage>
</organism>
<dbReference type="RefSeq" id="WP_187683807.1">
    <property type="nucleotide sequence ID" value="NZ_AP023396.1"/>
</dbReference>
<dbReference type="KEGG" id="nwl:NWFMUON74_45680"/>
<dbReference type="PANTHER" id="PTHR43784">
    <property type="entry name" value="GDSL-LIKE LIPASE/ACYLHYDROLASE, PUTATIVE (AFU_ORTHOLOGUE AFUA_2G00820)-RELATED"/>
    <property type="match status" value="1"/>
</dbReference>
<dbReference type="Pfam" id="PF13472">
    <property type="entry name" value="Lipase_GDSL_2"/>
    <property type="match status" value="1"/>
</dbReference>
<dbReference type="AlphaFoldDB" id="A0A7G1KQF8"/>